<feature type="compositionally biased region" description="Basic and acidic residues" evidence="1">
    <location>
        <begin position="111"/>
        <end position="123"/>
    </location>
</feature>
<sequence>MSEPPPKKRKQNPNDTGERFEKSKVQLDKKLGELKSGTIKRKRSREKQIESDSHPPGVVGTGQATPETTREKPIESDSHPLGVEGELDADDAPDYMTDRTAKPNTDTNSSDSRKIQEVEEEVHYPAVLFPE</sequence>
<dbReference type="AlphaFoldDB" id="A0AAE0W3I2"/>
<dbReference type="EMBL" id="JAEAOA010001012">
    <property type="protein sequence ID" value="KAK3599147.1"/>
    <property type="molecule type" value="Genomic_DNA"/>
</dbReference>
<dbReference type="Proteomes" id="UP001195483">
    <property type="component" value="Unassembled WGS sequence"/>
</dbReference>
<reference evidence="2" key="2">
    <citation type="journal article" date="2021" name="Genome Biol. Evol.">
        <title>Developing a high-quality reference genome for a parasitic bivalve with doubly uniparental inheritance (Bivalvia: Unionida).</title>
        <authorList>
            <person name="Smith C.H."/>
        </authorList>
    </citation>
    <scope>NUCLEOTIDE SEQUENCE</scope>
    <source>
        <strain evidence="2">CHS0354</strain>
        <tissue evidence="2">Mantle</tissue>
    </source>
</reference>
<evidence type="ECO:0000313" key="3">
    <source>
        <dbReference type="Proteomes" id="UP001195483"/>
    </source>
</evidence>
<reference evidence="2" key="3">
    <citation type="submission" date="2023-05" db="EMBL/GenBank/DDBJ databases">
        <authorList>
            <person name="Smith C.H."/>
        </authorList>
    </citation>
    <scope>NUCLEOTIDE SEQUENCE</scope>
    <source>
        <strain evidence="2">CHS0354</strain>
        <tissue evidence="2">Mantle</tissue>
    </source>
</reference>
<accession>A0AAE0W3I2</accession>
<proteinExistence type="predicted"/>
<evidence type="ECO:0000313" key="2">
    <source>
        <dbReference type="EMBL" id="KAK3599147.1"/>
    </source>
</evidence>
<gene>
    <name evidence="2" type="ORF">CHS0354_016409</name>
</gene>
<organism evidence="2 3">
    <name type="scientific">Potamilus streckersoni</name>
    <dbReference type="NCBI Taxonomy" id="2493646"/>
    <lineage>
        <taxon>Eukaryota</taxon>
        <taxon>Metazoa</taxon>
        <taxon>Spiralia</taxon>
        <taxon>Lophotrochozoa</taxon>
        <taxon>Mollusca</taxon>
        <taxon>Bivalvia</taxon>
        <taxon>Autobranchia</taxon>
        <taxon>Heteroconchia</taxon>
        <taxon>Palaeoheterodonta</taxon>
        <taxon>Unionida</taxon>
        <taxon>Unionoidea</taxon>
        <taxon>Unionidae</taxon>
        <taxon>Ambleminae</taxon>
        <taxon>Lampsilini</taxon>
        <taxon>Potamilus</taxon>
    </lineage>
</organism>
<name>A0AAE0W3I2_9BIVA</name>
<comment type="caution">
    <text evidence="2">The sequence shown here is derived from an EMBL/GenBank/DDBJ whole genome shotgun (WGS) entry which is preliminary data.</text>
</comment>
<feature type="compositionally biased region" description="Basic and acidic residues" evidence="1">
    <location>
        <begin position="68"/>
        <end position="78"/>
    </location>
</feature>
<keyword evidence="3" id="KW-1185">Reference proteome</keyword>
<feature type="region of interest" description="Disordered" evidence="1">
    <location>
        <begin position="1"/>
        <end position="131"/>
    </location>
</feature>
<feature type="compositionally biased region" description="Basic and acidic residues" evidence="1">
    <location>
        <begin position="16"/>
        <end position="33"/>
    </location>
</feature>
<evidence type="ECO:0000256" key="1">
    <source>
        <dbReference type="SAM" id="MobiDB-lite"/>
    </source>
</evidence>
<protein>
    <submittedName>
        <fullName evidence="2">Uncharacterized protein</fullName>
    </submittedName>
</protein>
<reference evidence="2" key="1">
    <citation type="journal article" date="2021" name="Genome Biol. Evol.">
        <title>A High-Quality Reference Genome for a Parasitic Bivalve with Doubly Uniparental Inheritance (Bivalvia: Unionida).</title>
        <authorList>
            <person name="Smith C.H."/>
        </authorList>
    </citation>
    <scope>NUCLEOTIDE SEQUENCE</scope>
    <source>
        <strain evidence="2">CHS0354</strain>
    </source>
</reference>